<dbReference type="InterPro" id="IPR036412">
    <property type="entry name" value="HAD-like_sf"/>
</dbReference>
<reference evidence="14 15" key="1">
    <citation type="submission" date="2022-05" db="EMBL/GenBank/DDBJ databases">
        <title>Microbulbifer sp. nov., isolated from sponge.</title>
        <authorList>
            <person name="Gao L."/>
        </authorList>
    </citation>
    <scope>NUCLEOTIDE SEQUENCE [LARGE SCALE GENOMIC DNA]</scope>
    <source>
        <strain evidence="14 15">MI-G</strain>
    </source>
</reference>
<dbReference type="SFLD" id="SFLDS00003">
    <property type="entry name" value="Haloacid_Dehalogenase"/>
    <property type="match status" value="1"/>
</dbReference>
<name>A0ABY9EBP0_9GAMM</name>
<evidence type="ECO:0000313" key="15">
    <source>
        <dbReference type="Proteomes" id="UP001321520"/>
    </source>
</evidence>
<comment type="catalytic activity">
    <reaction evidence="12">
        <text>O-phospho-L-serine + H2O = L-serine + phosphate</text>
        <dbReference type="Rhea" id="RHEA:21208"/>
        <dbReference type="ChEBI" id="CHEBI:15377"/>
        <dbReference type="ChEBI" id="CHEBI:33384"/>
        <dbReference type="ChEBI" id="CHEBI:43474"/>
        <dbReference type="ChEBI" id="CHEBI:57524"/>
        <dbReference type="EC" id="3.1.3.3"/>
    </reaction>
</comment>
<sequence length="370" mass="40182">MNNPTTSQEFHLPLAQITQPPLDCTLRYLNFEGHYARLGLEYSHSEPFAGMARCAFSPMAAAPAAVRAPWCITLLSASPRLSQLQRLLQFFAEQQWTVTAVDTLSQSLTRTVIRFQIDGKVELSTARNACLQMADTLGADLVLQPGASQKVPALAGFDMDSTLIDAEVIDELAKITGVEDQVAAITQAAMSGDLDFCESFKRRMALLKGFSEQSLAEIAPQLPLKTGAHKLLNNLRALGCKTAILTGGFSYFAHYLQRERLPVDFVYANEMVFSGGVLTGGVMEPIVDGLRKRALLQAKAQELKLGPESVVAMGDGANDLPMLHLGALGIAIHPKPKVRLEAPQVINLFGLDAALYLFGLNDRQIEKLAS</sequence>
<dbReference type="PANTHER" id="PTHR43344:SF2">
    <property type="entry name" value="PHOSPHOSERINE PHOSPHATASE"/>
    <property type="match status" value="1"/>
</dbReference>
<keyword evidence="8 14" id="KW-0378">Hydrolase</keyword>
<comment type="catalytic activity">
    <reaction evidence="13">
        <text>O-phospho-D-serine + H2O = D-serine + phosphate</text>
        <dbReference type="Rhea" id="RHEA:24873"/>
        <dbReference type="ChEBI" id="CHEBI:15377"/>
        <dbReference type="ChEBI" id="CHEBI:35247"/>
        <dbReference type="ChEBI" id="CHEBI:43474"/>
        <dbReference type="ChEBI" id="CHEBI:58680"/>
        <dbReference type="EC" id="3.1.3.3"/>
    </reaction>
</comment>
<dbReference type="Pfam" id="PF00702">
    <property type="entry name" value="Hydrolase"/>
    <property type="match status" value="1"/>
</dbReference>
<comment type="cofactor">
    <cofactor evidence="1">
        <name>Mg(2+)</name>
        <dbReference type="ChEBI" id="CHEBI:18420"/>
    </cofactor>
</comment>
<dbReference type="RefSeq" id="WP_301415434.1">
    <property type="nucleotide sequence ID" value="NZ_CP098023.1"/>
</dbReference>
<dbReference type="InterPro" id="IPR050582">
    <property type="entry name" value="HAD-like_SerB"/>
</dbReference>
<protein>
    <recommendedName>
        <fullName evidence="5">Phosphoserine phosphatase</fullName>
        <ecNumber evidence="4">3.1.3.3</ecNumber>
    </recommendedName>
    <alternativeName>
        <fullName evidence="11">O-phosphoserine phosphohydrolase</fullName>
    </alternativeName>
</protein>
<gene>
    <name evidence="14" type="primary">serB</name>
    <name evidence="14" type="ORF">M8T91_17070</name>
</gene>
<dbReference type="EC" id="3.1.3.3" evidence="4"/>
<dbReference type="SFLD" id="SFLDG01137">
    <property type="entry name" value="C1.6.1:_Phosphoserine_Phosphat"/>
    <property type="match status" value="1"/>
</dbReference>
<keyword evidence="9" id="KW-0460">Magnesium</keyword>
<dbReference type="NCBIfam" id="TIGR00338">
    <property type="entry name" value="serB"/>
    <property type="match status" value="1"/>
</dbReference>
<dbReference type="SFLD" id="SFLDF00029">
    <property type="entry name" value="phosphoserine_phosphatase"/>
    <property type="match status" value="1"/>
</dbReference>
<evidence type="ECO:0000256" key="4">
    <source>
        <dbReference type="ARBA" id="ARBA00012640"/>
    </source>
</evidence>
<evidence type="ECO:0000256" key="10">
    <source>
        <dbReference type="ARBA" id="ARBA00023299"/>
    </source>
</evidence>
<dbReference type="SUPFAM" id="SSF56784">
    <property type="entry name" value="HAD-like"/>
    <property type="match status" value="1"/>
</dbReference>
<dbReference type="GO" id="GO:0016787">
    <property type="term" value="F:hydrolase activity"/>
    <property type="evidence" value="ECO:0007669"/>
    <property type="project" value="UniProtKB-KW"/>
</dbReference>
<evidence type="ECO:0000256" key="9">
    <source>
        <dbReference type="ARBA" id="ARBA00022842"/>
    </source>
</evidence>
<keyword evidence="7" id="KW-0479">Metal-binding</keyword>
<dbReference type="InterPro" id="IPR023214">
    <property type="entry name" value="HAD_sf"/>
</dbReference>
<evidence type="ECO:0000256" key="12">
    <source>
        <dbReference type="ARBA" id="ARBA00048138"/>
    </source>
</evidence>
<evidence type="ECO:0000256" key="13">
    <source>
        <dbReference type="ARBA" id="ARBA00048523"/>
    </source>
</evidence>
<keyword evidence="15" id="KW-1185">Reference proteome</keyword>
<evidence type="ECO:0000256" key="3">
    <source>
        <dbReference type="ARBA" id="ARBA00009184"/>
    </source>
</evidence>
<evidence type="ECO:0000256" key="11">
    <source>
        <dbReference type="ARBA" id="ARBA00031693"/>
    </source>
</evidence>
<evidence type="ECO:0000256" key="7">
    <source>
        <dbReference type="ARBA" id="ARBA00022723"/>
    </source>
</evidence>
<dbReference type="PANTHER" id="PTHR43344">
    <property type="entry name" value="PHOSPHOSERINE PHOSPHATASE"/>
    <property type="match status" value="1"/>
</dbReference>
<evidence type="ECO:0000256" key="2">
    <source>
        <dbReference type="ARBA" id="ARBA00005135"/>
    </source>
</evidence>
<evidence type="ECO:0000256" key="5">
    <source>
        <dbReference type="ARBA" id="ARBA00015196"/>
    </source>
</evidence>
<organism evidence="14 15">
    <name type="scientific">Microbulbifer spongiae</name>
    <dbReference type="NCBI Taxonomy" id="2944933"/>
    <lineage>
        <taxon>Bacteria</taxon>
        <taxon>Pseudomonadati</taxon>
        <taxon>Pseudomonadota</taxon>
        <taxon>Gammaproteobacteria</taxon>
        <taxon>Cellvibrionales</taxon>
        <taxon>Microbulbiferaceae</taxon>
        <taxon>Microbulbifer</taxon>
    </lineage>
</organism>
<evidence type="ECO:0000256" key="6">
    <source>
        <dbReference type="ARBA" id="ARBA00022605"/>
    </source>
</evidence>
<evidence type="ECO:0000313" key="14">
    <source>
        <dbReference type="EMBL" id="WKD49582.1"/>
    </source>
</evidence>
<dbReference type="NCBIfam" id="TIGR01488">
    <property type="entry name" value="HAD-SF-IB"/>
    <property type="match status" value="1"/>
</dbReference>
<evidence type="ECO:0000256" key="8">
    <source>
        <dbReference type="ARBA" id="ARBA00022801"/>
    </source>
</evidence>
<comment type="similarity">
    <text evidence="3">Belongs to the HAD-like hydrolase superfamily. SerB family.</text>
</comment>
<keyword evidence="10" id="KW-0718">Serine biosynthesis</keyword>
<dbReference type="SFLD" id="SFLDG01136">
    <property type="entry name" value="C1.6:_Phosphoserine_Phosphatas"/>
    <property type="match status" value="1"/>
</dbReference>
<dbReference type="InterPro" id="IPR004469">
    <property type="entry name" value="PSP"/>
</dbReference>
<keyword evidence="6" id="KW-0028">Amino-acid biosynthesis</keyword>
<proteinExistence type="inferred from homology"/>
<dbReference type="Proteomes" id="UP001321520">
    <property type="component" value="Chromosome"/>
</dbReference>
<evidence type="ECO:0000256" key="1">
    <source>
        <dbReference type="ARBA" id="ARBA00001946"/>
    </source>
</evidence>
<comment type="pathway">
    <text evidence="2">Amino-acid biosynthesis; L-serine biosynthesis; L-serine from 3-phospho-D-glycerate: step 3/3.</text>
</comment>
<dbReference type="Gene3D" id="3.40.50.1000">
    <property type="entry name" value="HAD superfamily/HAD-like"/>
    <property type="match status" value="1"/>
</dbReference>
<accession>A0ABY9EBP0</accession>
<dbReference type="EMBL" id="CP098023">
    <property type="protein sequence ID" value="WKD49582.1"/>
    <property type="molecule type" value="Genomic_DNA"/>
</dbReference>